<dbReference type="Pfam" id="PF00583">
    <property type="entry name" value="Acetyltransf_1"/>
    <property type="match status" value="1"/>
</dbReference>
<dbReference type="EMBL" id="VRYN01000003">
    <property type="protein sequence ID" value="TYO76143.1"/>
    <property type="molecule type" value="Genomic_DNA"/>
</dbReference>
<evidence type="ECO:0000259" key="3">
    <source>
        <dbReference type="PROSITE" id="PS51186"/>
    </source>
</evidence>
<dbReference type="Proteomes" id="UP000323075">
    <property type="component" value="Unassembled WGS sequence"/>
</dbReference>
<evidence type="ECO:0000313" key="5">
    <source>
        <dbReference type="EMBL" id="TYO76143.1"/>
    </source>
</evidence>
<proteinExistence type="predicted"/>
<dbReference type="InterPro" id="IPR000182">
    <property type="entry name" value="GNAT_dom"/>
</dbReference>
<dbReference type="Gene3D" id="3.40.630.30">
    <property type="match status" value="1"/>
</dbReference>
<keyword evidence="1 4" id="KW-0808">Transferase</keyword>
<organism evidence="4 6">
    <name type="scientific">Halobacterium salinarum (strain ATCC 33171 / DSM 3754 / JCM 8978 / NBRC 102687 / NCIMB 764 / 91-R6)</name>
    <dbReference type="NCBI Taxonomy" id="2597657"/>
    <lineage>
        <taxon>Archaea</taxon>
        <taxon>Methanobacteriati</taxon>
        <taxon>Methanobacteriota</taxon>
        <taxon>Stenosarchaea group</taxon>
        <taxon>Halobacteria</taxon>
        <taxon>Halobacteriales</taxon>
        <taxon>Halobacteriaceae</taxon>
        <taxon>Halobacterium</taxon>
    </lineage>
</organism>
<name>A0A4D6GTY6_HALS9</name>
<reference evidence="4" key="3">
    <citation type="journal article" name="MicrobiologyOpen">
        <title>Whole-genome comparison between the type strain of Halobacterium salinarum (DSM 3754(T)) and the laboratory strains R1 and NRC-1.</title>
        <authorList>
            <person name="Pfeiffer F."/>
            <person name="Losensky G."/>
            <person name="Marchfelder A."/>
            <person name="Habermann B."/>
            <person name="Dyall-Smith M."/>
        </authorList>
    </citation>
    <scope>NUCLEOTIDE SEQUENCE</scope>
    <source>
        <strain evidence="4">91-R6</strain>
    </source>
</reference>
<dbReference type="EMBL" id="CP038631">
    <property type="protein sequence ID" value="QCC45031.1"/>
    <property type="molecule type" value="Genomic_DNA"/>
</dbReference>
<dbReference type="PROSITE" id="PS51186">
    <property type="entry name" value="GNAT"/>
    <property type="match status" value="1"/>
</dbReference>
<reference evidence="4 6" key="1">
    <citation type="journal article" date="2019" name="Microbiol. Resour. Announc.">
        <title>The Genome Sequence of the Halobacterium salinarum Type Strain Is Closely Related to That of Laboratory Strains NRC-1 and R1.</title>
        <authorList>
            <person name="Pfeiffer F."/>
            <person name="Marchfelder A."/>
            <person name="Habermann B."/>
            <person name="Dyall-Smith M.L."/>
        </authorList>
    </citation>
    <scope>NUCLEOTIDE SEQUENCE [LARGE SCALE GENOMIC DNA]</scope>
    <source>
        <strain evidence="4">91-R6</strain>
        <strain evidence="6">ATCC 33171 / DSM 3754 / JCM 8978 / NBRC 102687 / NCIMB 764 / 91-R6</strain>
    </source>
</reference>
<reference evidence="5 7" key="2">
    <citation type="submission" date="2019-07" db="EMBL/GenBank/DDBJ databases">
        <title>Genomic Encyclopedia of Archaeal and Bacterial Type Strains, Phase II (KMG-II): from individual species to whole genera.</title>
        <authorList>
            <person name="Goeker M."/>
        </authorList>
    </citation>
    <scope>NUCLEOTIDE SEQUENCE [LARGE SCALE GENOMIC DNA]</scope>
    <source>
        <strain evidence="5 7">DSM 3754</strain>
    </source>
</reference>
<protein>
    <submittedName>
        <fullName evidence="5">Acetyltransferase, GNAT family</fullName>
    </submittedName>
    <submittedName>
        <fullName evidence="4">GNAT family acetyltransferase</fullName>
        <ecNumber evidence="4">2.3.1.-</ecNumber>
    </submittedName>
</protein>
<dbReference type="AlphaFoldDB" id="A0A4D6GTY6"/>
<evidence type="ECO:0000313" key="7">
    <source>
        <dbReference type="Proteomes" id="UP000323075"/>
    </source>
</evidence>
<evidence type="ECO:0000256" key="1">
    <source>
        <dbReference type="ARBA" id="ARBA00022679"/>
    </source>
</evidence>
<evidence type="ECO:0000256" key="2">
    <source>
        <dbReference type="ARBA" id="ARBA00023315"/>
    </source>
</evidence>
<dbReference type="GeneID" id="62884571"/>
<dbReference type="SUPFAM" id="SSF55729">
    <property type="entry name" value="Acyl-CoA N-acyltransferases (Nat)"/>
    <property type="match status" value="1"/>
</dbReference>
<accession>A0A4D6GTY6</accession>
<keyword evidence="2 4" id="KW-0012">Acyltransferase</keyword>
<dbReference type="InterPro" id="IPR016181">
    <property type="entry name" value="Acyl_CoA_acyltransferase"/>
</dbReference>
<evidence type="ECO:0000313" key="4">
    <source>
        <dbReference type="EMBL" id="QCC45031.1"/>
    </source>
</evidence>
<dbReference type="InterPro" id="IPR050832">
    <property type="entry name" value="Bact_Acetyltransf"/>
</dbReference>
<dbReference type="EC" id="2.3.1.-" evidence="4"/>
<dbReference type="GO" id="GO:0016747">
    <property type="term" value="F:acyltransferase activity, transferring groups other than amino-acyl groups"/>
    <property type="evidence" value="ECO:0007669"/>
    <property type="project" value="InterPro"/>
</dbReference>
<feature type="domain" description="N-acetyltransferase" evidence="3">
    <location>
        <begin position="1"/>
        <end position="160"/>
    </location>
</feature>
<dbReference type="Proteomes" id="UP000296216">
    <property type="component" value="Chromosome"/>
</dbReference>
<dbReference type="PANTHER" id="PTHR43877">
    <property type="entry name" value="AMINOALKYLPHOSPHONATE N-ACETYLTRANSFERASE-RELATED-RELATED"/>
    <property type="match status" value="1"/>
</dbReference>
<evidence type="ECO:0000313" key="6">
    <source>
        <dbReference type="Proteomes" id="UP000296216"/>
    </source>
</evidence>
<dbReference type="CDD" id="cd04301">
    <property type="entry name" value="NAT_SF"/>
    <property type="match status" value="1"/>
</dbReference>
<gene>
    <name evidence="5" type="ORF">APQ99_01699</name>
    <name evidence="4" type="ORF">HBSAL_06885</name>
</gene>
<dbReference type="RefSeq" id="WP_136361430.1">
    <property type="nucleotide sequence ID" value="NZ_VRYN01000003.1"/>
</dbReference>
<sequence>MTVRPASGTDIDTVAELWVQLAAEQRAHGSHLLAAENHAQARDLIGQYVHADGVAVTTQAGRTVGFVMFHTETGFYETDRTRGVIDNLYVAPGFRGDGRGSALLTHAERELRSRGADALAIEALADNAAARRLYERRGYAPHRVTFEQSVENDTHSKDDP</sequence>